<sequence>MGTDSTDDYDETVNANDGMRDLRRGEDDHEESFDDNDYEDGVDEVSDEKDDDSLDVPTHLTNYFPSSSCIKKAEGINNARYIFPEDPNERVGRLRYLIELQKRGDLSLIGDATGSSSDGVSDSKTTLDGTVLGGFLPPCVNAFIEHSASRRRETPVCSQGVSGLTPCTYSGRGKEIMQGDMHRGREGLGSHGQRLRISKQTRRCEALGEMSGGMLEGWTSEMMKDCARKDSCLGIMIHNGVPLKNYTGSSWGAALLRPPGSAEGCKQCYTVVEVVSGPPSCFDTCRHSGIQGVKFAWVLFACCTRFIPGRVTPDFRTWESCRTMPLIGGFSRGPSLRHALSFLRCSVLTSILLIGSQDLAVKSRPNLFTHKDYVKRILAFHRDGQKSKTYFPVVYILRNYSQIYHIGVYIQSVM</sequence>
<reference evidence="2 3" key="1">
    <citation type="submission" date="2023-02" db="EMBL/GenBank/DDBJ databases">
        <title>LHISI_Scaffold_Assembly.</title>
        <authorList>
            <person name="Stuart O.P."/>
            <person name="Cleave R."/>
            <person name="Magrath M.J.L."/>
            <person name="Mikheyev A.S."/>
        </authorList>
    </citation>
    <scope>NUCLEOTIDE SEQUENCE [LARGE SCALE GENOMIC DNA]</scope>
    <source>
        <strain evidence="2">Daus_M_001</strain>
        <tissue evidence="2">Leg muscle</tissue>
    </source>
</reference>
<accession>A0ABQ9I4E7</accession>
<feature type="compositionally biased region" description="Basic and acidic residues" evidence="1">
    <location>
        <begin position="18"/>
        <end position="27"/>
    </location>
</feature>
<dbReference type="EMBL" id="JARBHB010000002">
    <property type="protein sequence ID" value="KAJ8891527.1"/>
    <property type="molecule type" value="Genomic_DNA"/>
</dbReference>
<feature type="compositionally biased region" description="Acidic residues" evidence="1">
    <location>
        <begin position="28"/>
        <end position="54"/>
    </location>
</feature>
<evidence type="ECO:0000256" key="1">
    <source>
        <dbReference type="SAM" id="MobiDB-lite"/>
    </source>
</evidence>
<evidence type="ECO:0000313" key="2">
    <source>
        <dbReference type="EMBL" id="KAJ8891527.1"/>
    </source>
</evidence>
<feature type="compositionally biased region" description="Acidic residues" evidence="1">
    <location>
        <begin position="1"/>
        <end position="11"/>
    </location>
</feature>
<comment type="caution">
    <text evidence="2">The sequence shown here is derived from an EMBL/GenBank/DDBJ whole genome shotgun (WGS) entry which is preliminary data.</text>
</comment>
<gene>
    <name evidence="2" type="ORF">PR048_004055</name>
</gene>
<name>A0ABQ9I4E7_9NEOP</name>
<dbReference type="Proteomes" id="UP001159363">
    <property type="component" value="Chromosome 2"/>
</dbReference>
<protein>
    <submittedName>
        <fullName evidence="2">Uncharacterized protein</fullName>
    </submittedName>
</protein>
<organism evidence="2 3">
    <name type="scientific">Dryococelus australis</name>
    <dbReference type="NCBI Taxonomy" id="614101"/>
    <lineage>
        <taxon>Eukaryota</taxon>
        <taxon>Metazoa</taxon>
        <taxon>Ecdysozoa</taxon>
        <taxon>Arthropoda</taxon>
        <taxon>Hexapoda</taxon>
        <taxon>Insecta</taxon>
        <taxon>Pterygota</taxon>
        <taxon>Neoptera</taxon>
        <taxon>Polyneoptera</taxon>
        <taxon>Phasmatodea</taxon>
        <taxon>Verophasmatodea</taxon>
        <taxon>Anareolatae</taxon>
        <taxon>Phasmatidae</taxon>
        <taxon>Eurycanthinae</taxon>
        <taxon>Dryococelus</taxon>
    </lineage>
</organism>
<evidence type="ECO:0000313" key="3">
    <source>
        <dbReference type="Proteomes" id="UP001159363"/>
    </source>
</evidence>
<proteinExistence type="predicted"/>
<keyword evidence="3" id="KW-1185">Reference proteome</keyword>
<feature type="region of interest" description="Disordered" evidence="1">
    <location>
        <begin position="1"/>
        <end position="59"/>
    </location>
</feature>